<feature type="chain" id="PRO_5039641646" description="YhcN/YlaJ family sporulation lipoprotein" evidence="2">
    <location>
        <begin position="24"/>
        <end position="242"/>
    </location>
</feature>
<proteinExistence type="predicted"/>
<accession>A0A559KDE4</accession>
<evidence type="ECO:0000313" key="3">
    <source>
        <dbReference type="EMBL" id="TVY10161.1"/>
    </source>
</evidence>
<keyword evidence="4" id="KW-1185">Reference proteome</keyword>
<evidence type="ECO:0000313" key="4">
    <source>
        <dbReference type="Proteomes" id="UP000317036"/>
    </source>
</evidence>
<gene>
    <name evidence="3" type="ORF">FPZ49_10280</name>
</gene>
<comment type="caution">
    <text evidence="3">The sequence shown here is derived from an EMBL/GenBank/DDBJ whole genome shotgun (WGS) entry which is preliminary data.</text>
</comment>
<evidence type="ECO:0008006" key="5">
    <source>
        <dbReference type="Google" id="ProtNLM"/>
    </source>
</evidence>
<dbReference type="AlphaFoldDB" id="A0A559KDE4"/>
<feature type="region of interest" description="Disordered" evidence="1">
    <location>
        <begin position="29"/>
        <end position="82"/>
    </location>
</feature>
<protein>
    <recommendedName>
        <fullName evidence="5">YhcN/YlaJ family sporulation lipoprotein</fullName>
    </recommendedName>
</protein>
<feature type="compositionally biased region" description="Basic and acidic residues" evidence="1">
    <location>
        <begin position="45"/>
        <end position="55"/>
    </location>
</feature>
<organism evidence="3 4">
    <name type="scientific">Paenibacillus cremeus</name>
    <dbReference type="NCBI Taxonomy" id="2163881"/>
    <lineage>
        <taxon>Bacteria</taxon>
        <taxon>Bacillati</taxon>
        <taxon>Bacillota</taxon>
        <taxon>Bacilli</taxon>
        <taxon>Bacillales</taxon>
        <taxon>Paenibacillaceae</taxon>
        <taxon>Paenibacillus</taxon>
    </lineage>
</organism>
<feature type="compositionally biased region" description="Polar residues" evidence="1">
    <location>
        <begin position="29"/>
        <end position="44"/>
    </location>
</feature>
<evidence type="ECO:0000256" key="1">
    <source>
        <dbReference type="SAM" id="MobiDB-lite"/>
    </source>
</evidence>
<feature type="region of interest" description="Disordered" evidence="1">
    <location>
        <begin position="135"/>
        <end position="162"/>
    </location>
</feature>
<dbReference type="InterPro" id="IPR019076">
    <property type="entry name" value="Spore_lipoprot_YhcN/YlaJ-like"/>
</dbReference>
<dbReference type="EMBL" id="VNJI01000010">
    <property type="protein sequence ID" value="TVY10161.1"/>
    <property type="molecule type" value="Genomic_DNA"/>
</dbReference>
<sequence length="242" mass="26575">MAISQQHRIMLAAVIGCMALLNACGSNPSETGRTGSGTVDMKQQSLHDRDSRNNEDNSLGVKTKWVKEQNQPQGREYGGRTQLDMTNPHLSKTMAFTPQIANRVQQMPGIQSAQVLLTEMNAYVAVVLNGHNPDAEASPEVSQSRITSNGGAGLFGTDQSPNRISWTESGGLSYRTADEISKQVLGMVPTNIQQVYVSANPNFVQRVKVYAEEEQKGALGSYLNEFNTMVQHVFQRDTNTRK</sequence>
<dbReference type="OrthoDB" id="1707228at2"/>
<dbReference type="Proteomes" id="UP000317036">
    <property type="component" value="Unassembled WGS sequence"/>
</dbReference>
<dbReference type="Pfam" id="PF09580">
    <property type="entry name" value="Spore_YhcN_YlaJ"/>
    <property type="match status" value="2"/>
</dbReference>
<evidence type="ECO:0000256" key="2">
    <source>
        <dbReference type="SAM" id="SignalP"/>
    </source>
</evidence>
<feature type="signal peptide" evidence="2">
    <location>
        <begin position="1"/>
        <end position="23"/>
    </location>
</feature>
<name>A0A559KDE4_9BACL</name>
<feature type="compositionally biased region" description="Polar residues" evidence="1">
    <location>
        <begin position="140"/>
        <end position="149"/>
    </location>
</feature>
<reference evidence="3 4" key="1">
    <citation type="submission" date="2019-07" db="EMBL/GenBank/DDBJ databases">
        <authorList>
            <person name="Kim J."/>
        </authorList>
    </citation>
    <scope>NUCLEOTIDE SEQUENCE [LARGE SCALE GENOMIC DNA]</scope>
    <source>
        <strain evidence="3 4">JC52</strain>
    </source>
</reference>
<keyword evidence="2" id="KW-0732">Signal</keyword>